<dbReference type="SUPFAM" id="SSF53335">
    <property type="entry name" value="S-adenosyl-L-methionine-dependent methyltransferases"/>
    <property type="match status" value="1"/>
</dbReference>
<evidence type="ECO:0008006" key="2">
    <source>
        <dbReference type="Google" id="ProtNLM"/>
    </source>
</evidence>
<organism evidence="1">
    <name type="scientific">marine sediment metagenome</name>
    <dbReference type="NCBI Taxonomy" id="412755"/>
    <lineage>
        <taxon>unclassified sequences</taxon>
        <taxon>metagenomes</taxon>
        <taxon>ecological metagenomes</taxon>
    </lineage>
</organism>
<name>A0A0F9MK82_9ZZZZ</name>
<dbReference type="Pfam" id="PF13578">
    <property type="entry name" value="Methyltransf_24"/>
    <property type="match status" value="1"/>
</dbReference>
<sequence>MKRLQELLSKDFLRMSINPKGNGNCLVGLYNLVKEYITKDFIMVEIGCFEGSSTELFALHCKKVYAIDPFDHVIGEANTHEKSLLIDAEKIFLERMSHYDNVEIIKDCSKNAVNRFKDNSLDFVYIDGNHGYKYILEDIKLWMKKVKPNGIIAGHDFGDLEVIRVIKEIFGNPMATYEDTSWIAHNRS</sequence>
<dbReference type="InterPro" id="IPR029063">
    <property type="entry name" value="SAM-dependent_MTases_sf"/>
</dbReference>
<accession>A0A0F9MK82</accession>
<dbReference type="EMBL" id="LAZR01008682">
    <property type="protein sequence ID" value="KKM77185.1"/>
    <property type="molecule type" value="Genomic_DNA"/>
</dbReference>
<protein>
    <recommendedName>
        <fullName evidence="2">Methyltransferase domain-containing protein</fullName>
    </recommendedName>
</protein>
<comment type="caution">
    <text evidence="1">The sequence shown here is derived from an EMBL/GenBank/DDBJ whole genome shotgun (WGS) entry which is preliminary data.</text>
</comment>
<dbReference type="Gene3D" id="3.40.50.150">
    <property type="entry name" value="Vaccinia Virus protein VP39"/>
    <property type="match status" value="1"/>
</dbReference>
<reference evidence="1" key="1">
    <citation type="journal article" date="2015" name="Nature">
        <title>Complex archaea that bridge the gap between prokaryotes and eukaryotes.</title>
        <authorList>
            <person name="Spang A."/>
            <person name="Saw J.H."/>
            <person name="Jorgensen S.L."/>
            <person name="Zaremba-Niedzwiedzka K."/>
            <person name="Martijn J."/>
            <person name="Lind A.E."/>
            <person name="van Eijk R."/>
            <person name="Schleper C."/>
            <person name="Guy L."/>
            <person name="Ettema T.J."/>
        </authorList>
    </citation>
    <scope>NUCLEOTIDE SEQUENCE</scope>
</reference>
<evidence type="ECO:0000313" key="1">
    <source>
        <dbReference type="EMBL" id="KKM77185.1"/>
    </source>
</evidence>
<gene>
    <name evidence="1" type="ORF">LCGC14_1372610</name>
</gene>
<dbReference type="AlphaFoldDB" id="A0A0F9MK82"/>
<proteinExistence type="predicted"/>